<feature type="compositionally biased region" description="Polar residues" evidence="6">
    <location>
        <begin position="491"/>
        <end position="501"/>
    </location>
</feature>
<feature type="compositionally biased region" description="Gly residues" evidence="6">
    <location>
        <begin position="80"/>
        <end position="97"/>
    </location>
</feature>
<dbReference type="EMBL" id="CP144746">
    <property type="protein sequence ID" value="WVZ61216.1"/>
    <property type="molecule type" value="Genomic_DNA"/>
</dbReference>
<evidence type="ECO:0000256" key="4">
    <source>
        <dbReference type="ARBA" id="ARBA00022840"/>
    </source>
</evidence>
<dbReference type="PROSITE" id="PS50011">
    <property type="entry name" value="PROTEIN_KINASE_DOM"/>
    <property type="match status" value="1"/>
</dbReference>
<reference evidence="8 9" key="1">
    <citation type="submission" date="2024-02" db="EMBL/GenBank/DDBJ databases">
        <title>High-quality chromosome-scale genome assembly of Pensacola bahiagrass (Paspalum notatum Flugge var. saurae).</title>
        <authorList>
            <person name="Vega J.M."/>
            <person name="Podio M."/>
            <person name="Orjuela J."/>
            <person name="Siena L.A."/>
            <person name="Pessino S.C."/>
            <person name="Combes M.C."/>
            <person name="Mariac C."/>
            <person name="Albertini E."/>
            <person name="Pupilli F."/>
            <person name="Ortiz J.P.A."/>
            <person name="Leblanc O."/>
        </authorList>
    </citation>
    <scope>NUCLEOTIDE SEQUENCE [LARGE SCALE GENOMIC DNA]</scope>
    <source>
        <strain evidence="8">R1</strain>
        <tissue evidence="8">Leaf</tissue>
    </source>
</reference>
<evidence type="ECO:0000256" key="2">
    <source>
        <dbReference type="ARBA" id="ARBA00022741"/>
    </source>
</evidence>
<feature type="compositionally biased region" description="Polar residues" evidence="6">
    <location>
        <begin position="533"/>
        <end position="542"/>
    </location>
</feature>
<feature type="region of interest" description="Disordered" evidence="6">
    <location>
        <begin position="592"/>
        <end position="614"/>
    </location>
</feature>
<feature type="region of interest" description="Disordered" evidence="6">
    <location>
        <begin position="1"/>
        <end position="126"/>
    </location>
</feature>
<dbReference type="PANTHER" id="PTHR47987">
    <property type="entry name" value="OS08G0249100 PROTEIN"/>
    <property type="match status" value="1"/>
</dbReference>
<dbReference type="SUPFAM" id="SSF52402">
    <property type="entry name" value="Adenine nucleotide alpha hydrolases-like"/>
    <property type="match status" value="1"/>
</dbReference>
<organism evidence="8 9">
    <name type="scientific">Paspalum notatum var. saurae</name>
    <dbReference type="NCBI Taxonomy" id="547442"/>
    <lineage>
        <taxon>Eukaryota</taxon>
        <taxon>Viridiplantae</taxon>
        <taxon>Streptophyta</taxon>
        <taxon>Embryophyta</taxon>
        <taxon>Tracheophyta</taxon>
        <taxon>Spermatophyta</taxon>
        <taxon>Magnoliopsida</taxon>
        <taxon>Liliopsida</taxon>
        <taxon>Poales</taxon>
        <taxon>Poaceae</taxon>
        <taxon>PACMAD clade</taxon>
        <taxon>Panicoideae</taxon>
        <taxon>Andropogonodae</taxon>
        <taxon>Paspaleae</taxon>
        <taxon>Paspalinae</taxon>
        <taxon>Paspalum</taxon>
    </lineage>
</organism>
<feature type="compositionally biased region" description="Low complexity" evidence="6">
    <location>
        <begin position="13"/>
        <end position="25"/>
    </location>
</feature>
<dbReference type="InterPro" id="IPR000719">
    <property type="entry name" value="Prot_kinase_dom"/>
</dbReference>
<dbReference type="GO" id="GO:0005524">
    <property type="term" value="F:ATP binding"/>
    <property type="evidence" value="ECO:0007669"/>
    <property type="project" value="UniProtKB-UniRule"/>
</dbReference>
<dbReference type="GO" id="GO:0004672">
    <property type="term" value="F:protein kinase activity"/>
    <property type="evidence" value="ECO:0007669"/>
    <property type="project" value="InterPro"/>
</dbReference>
<dbReference type="InterPro" id="IPR011009">
    <property type="entry name" value="Kinase-like_dom_sf"/>
</dbReference>
<evidence type="ECO:0000256" key="1">
    <source>
        <dbReference type="ARBA" id="ARBA00022679"/>
    </source>
</evidence>
<dbReference type="FunFam" id="1.10.510.10:FF:000284">
    <property type="entry name" value="Putative receptor-like serine/threonine-protein kinase"/>
    <property type="match status" value="1"/>
</dbReference>
<keyword evidence="9" id="KW-1185">Reference proteome</keyword>
<feature type="domain" description="Protein kinase" evidence="7">
    <location>
        <begin position="664"/>
        <end position="929"/>
    </location>
</feature>
<dbReference type="AlphaFoldDB" id="A0AAQ3SV34"/>
<feature type="compositionally biased region" description="Basic and acidic residues" evidence="6">
    <location>
        <begin position="430"/>
        <end position="449"/>
    </location>
</feature>
<dbReference type="Gene3D" id="3.40.50.620">
    <property type="entry name" value="HUPs"/>
    <property type="match status" value="1"/>
</dbReference>
<feature type="region of interest" description="Disordered" evidence="6">
    <location>
        <begin position="297"/>
        <end position="365"/>
    </location>
</feature>
<feature type="compositionally biased region" description="Polar residues" evidence="6">
    <location>
        <begin position="352"/>
        <end position="362"/>
    </location>
</feature>
<keyword evidence="1" id="KW-0808">Transferase</keyword>
<keyword evidence="4 5" id="KW-0067">ATP-binding</keyword>
<keyword evidence="3" id="KW-0418">Kinase</keyword>
<dbReference type="InterPro" id="IPR014729">
    <property type="entry name" value="Rossmann-like_a/b/a_fold"/>
</dbReference>
<dbReference type="Proteomes" id="UP001341281">
    <property type="component" value="Chromosome 02"/>
</dbReference>
<feature type="region of interest" description="Disordered" evidence="6">
    <location>
        <begin position="414"/>
        <end position="546"/>
    </location>
</feature>
<dbReference type="PROSITE" id="PS00107">
    <property type="entry name" value="PROTEIN_KINASE_ATP"/>
    <property type="match status" value="1"/>
</dbReference>
<proteinExistence type="predicted"/>
<accession>A0AAQ3SV34</accession>
<evidence type="ECO:0000256" key="3">
    <source>
        <dbReference type="ARBA" id="ARBA00022777"/>
    </source>
</evidence>
<gene>
    <name evidence="8" type="ORF">U9M48_011127</name>
</gene>
<dbReference type="SUPFAM" id="SSF56112">
    <property type="entry name" value="Protein kinase-like (PK-like)"/>
    <property type="match status" value="1"/>
</dbReference>
<name>A0AAQ3SV34_PASNO</name>
<dbReference type="SMART" id="SM00220">
    <property type="entry name" value="S_TKc"/>
    <property type="match status" value="1"/>
</dbReference>
<dbReference type="InterPro" id="IPR008271">
    <property type="entry name" value="Ser/Thr_kinase_AS"/>
</dbReference>
<sequence>AGRLRRLPGGSQAEAGPTERAAAAPDPTHKKDHGRPFPAHGGARRGSSSNPRPVSHEGGTPRRARRADEGVQEAPPAAPAGGGGGGGGARAAGGGGMDAAAVREEEEGEAAGRSGKAPEREAEAEGRTVVVGVRADAESRALLTWVLVNVAAPGDRVVAVHVVLASAAEAAAAVDFDAMLAVYEGFCNLKQINLKVKICKDSSVRKALVREATVFGASKVVLGVAKKRRAISSSHSVAKYCAKKLSAKCTVLAVNNGKIEFRRESNVHSGKVSAEVLPYADDEMCCVVPFQARQAKGDALPSHESKDDGEGDTTHDVGTKGSDDLEDTIKDQQPVSSVVPVDLSTDHVQIDTDPSSKGQESTAEQKDGIAELPGQGASVLYCVLPARSSDSVASTSSRQDHDLVDLPSEGAGELYCLLPPRNGHSGRSVGDSKRSNASQKDDRRTKPSIEGDGDLYCRLPRSGRLGRSSGGSKRSVGIKGAIRRSSSFSSDINLNSETSPNKMDGSVSMASTERTSSALSTEAEDSPKDTARNAETPSSSPMSLRRMIEGRSDRCHLRRRIFSHHRSSSFEWAKISMVQWAMRLPSRYTSVHPDSKSLKADASPRLNCDSETESTSAVEPESMFSFAFYDVAWPPSELESLREKYSSVCRLFSYEELKLATANYSPDMLIGKGGTSLVYRAQLDDGTFSAIKILKPSVDAIHEFVTEIDIITSLQHENIVALRGFSFENYNLVLAYDYMPQGSLDKALHGKNDDNNSLIWERRIKIAIDIARALEFLHLGGVTQSVIHGDVKSSNVLLSEDFGARLCDFGLAKRVSASTPHLTCTDITGTFGYLAPEYFSYGKVNEKIDVYAFGVVLLEIISGRRPITPGSAKGQESLVGWAKPLLSSGEIKQLVDPFLGDDYDCDEMERMTLAASLCTRTSSYSRPEMSLVLKLLQGDDETIGWARSQVTASFDGSDEETVAADPNMQSHLNLALLGVEEDETLSRCSSTVDTSADGYWSRSSSFD</sequence>
<feature type="binding site" evidence="5">
    <location>
        <position position="692"/>
    </location>
    <ligand>
        <name>ATP</name>
        <dbReference type="ChEBI" id="CHEBI:30616"/>
    </ligand>
</feature>
<dbReference type="Gene3D" id="3.30.200.20">
    <property type="entry name" value="Phosphorylase Kinase, domain 1"/>
    <property type="match status" value="1"/>
</dbReference>
<dbReference type="PROSITE" id="PS00108">
    <property type="entry name" value="PROTEIN_KINASE_ST"/>
    <property type="match status" value="1"/>
</dbReference>
<evidence type="ECO:0000313" key="9">
    <source>
        <dbReference type="Proteomes" id="UP001341281"/>
    </source>
</evidence>
<evidence type="ECO:0000259" key="7">
    <source>
        <dbReference type="PROSITE" id="PS50011"/>
    </source>
</evidence>
<dbReference type="Gene3D" id="1.10.510.10">
    <property type="entry name" value="Transferase(Phosphotransferase) domain 1"/>
    <property type="match status" value="1"/>
</dbReference>
<keyword evidence="2 5" id="KW-0547">Nucleotide-binding</keyword>
<dbReference type="Pfam" id="PF00069">
    <property type="entry name" value="Pkinase"/>
    <property type="match status" value="1"/>
</dbReference>
<dbReference type="FunFam" id="3.30.200.20:FF:000268">
    <property type="entry name" value="probable receptor-like serine/threonine-protein kinase At5g57670"/>
    <property type="match status" value="1"/>
</dbReference>
<feature type="compositionally biased region" description="Basic and acidic residues" evidence="6">
    <location>
        <begin position="116"/>
        <end position="126"/>
    </location>
</feature>
<dbReference type="InterPro" id="IPR017441">
    <property type="entry name" value="Protein_kinase_ATP_BS"/>
</dbReference>
<protein>
    <recommendedName>
        <fullName evidence="7">Protein kinase domain-containing protein</fullName>
    </recommendedName>
</protein>
<dbReference type="InterPro" id="IPR046958">
    <property type="entry name" value="RBK1/2/STUNTED"/>
</dbReference>
<evidence type="ECO:0000256" key="6">
    <source>
        <dbReference type="SAM" id="MobiDB-lite"/>
    </source>
</evidence>
<feature type="compositionally biased region" description="Polar residues" evidence="6">
    <location>
        <begin position="508"/>
        <end position="520"/>
    </location>
</feature>
<evidence type="ECO:0000313" key="8">
    <source>
        <dbReference type="EMBL" id="WVZ61216.1"/>
    </source>
</evidence>
<feature type="non-terminal residue" evidence="8">
    <location>
        <position position="1007"/>
    </location>
</feature>
<dbReference type="PANTHER" id="PTHR47987:SF5">
    <property type="entry name" value="PROTEIN KINASE DOMAIN-CONTAINING PROTEIN"/>
    <property type="match status" value="1"/>
</dbReference>
<feature type="compositionally biased region" description="Low complexity" evidence="6">
    <location>
        <begin position="458"/>
        <end position="477"/>
    </location>
</feature>
<evidence type="ECO:0000256" key="5">
    <source>
        <dbReference type="PROSITE-ProRule" id="PRU10141"/>
    </source>
</evidence>
<feature type="compositionally biased region" description="Basic and acidic residues" evidence="6">
    <location>
        <begin position="301"/>
        <end position="330"/>
    </location>
</feature>